<sequence length="161" mass="18435">MLKKILSGEACAKCRLCCIFDRYDVWETPVFTAELCERIKAARPQTEFVTKDGGYIFRVGELKGDELFSCPALTDKGCMLGDDKPFDCRIWPYRIMEVGGRRAITFASICDELYHRPLSQLVGFLKEGLADTIFAYADLHPEIVKPYYEGYPVLLFERKPL</sequence>
<dbReference type="EMBL" id="QGDI01000011">
    <property type="protein sequence ID" value="PWJ11004.1"/>
    <property type="molecule type" value="Genomic_DNA"/>
</dbReference>
<protein>
    <recommendedName>
        <fullName evidence="3">YkgJ family cysteine cluster protein</fullName>
    </recommendedName>
</protein>
<proteinExistence type="predicted"/>
<dbReference type="Proteomes" id="UP000245720">
    <property type="component" value="Unassembled WGS sequence"/>
</dbReference>
<evidence type="ECO:0000313" key="2">
    <source>
        <dbReference type="Proteomes" id="UP000245720"/>
    </source>
</evidence>
<dbReference type="AlphaFoldDB" id="A0A315XV96"/>
<reference evidence="1 2" key="1">
    <citation type="submission" date="2018-05" db="EMBL/GenBank/DDBJ databases">
        <title>The Hungate 1000. A catalogue of reference genomes from the rumen microbiome.</title>
        <authorList>
            <person name="Kelly W."/>
        </authorList>
    </citation>
    <scope>NUCLEOTIDE SEQUENCE [LARGE SCALE GENOMIC DNA]</scope>
    <source>
        <strain evidence="1 2">SAb67</strain>
    </source>
</reference>
<organism evidence="1 2">
    <name type="scientific">Ruminococcus flavefaciens</name>
    <dbReference type="NCBI Taxonomy" id="1265"/>
    <lineage>
        <taxon>Bacteria</taxon>
        <taxon>Bacillati</taxon>
        <taxon>Bacillota</taxon>
        <taxon>Clostridia</taxon>
        <taxon>Eubacteriales</taxon>
        <taxon>Oscillospiraceae</taxon>
        <taxon>Ruminococcus</taxon>
    </lineage>
</organism>
<dbReference type="OrthoDB" id="14143at2"/>
<gene>
    <name evidence="1" type="ORF">IE37_02652</name>
</gene>
<name>A0A315XV96_RUMFL</name>
<dbReference type="RefSeq" id="WP_109727374.1">
    <property type="nucleotide sequence ID" value="NZ_CACYST010000072.1"/>
</dbReference>
<evidence type="ECO:0008006" key="3">
    <source>
        <dbReference type="Google" id="ProtNLM"/>
    </source>
</evidence>
<evidence type="ECO:0000313" key="1">
    <source>
        <dbReference type="EMBL" id="PWJ11004.1"/>
    </source>
</evidence>
<accession>A0A315XV96</accession>
<comment type="caution">
    <text evidence="1">The sequence shown here is derived from an EMBL/GenBank/DDBJ whole genome shotgun (WGS) entry which is preliminary data.</text>
</comment>